<evidence type="ECO:0008006" key="3">
    <source>
        <dbReference type="Google" id="ProtNLM"/>
    </source>
</evidence>
<comment type="caution">
    <text evidence="1">The sequence shown here is derived from an EMBL/GenBank/DDBJ whole genome shotgun (WGS) entry which is preliminary data.</text>
</comment>
<dbReference type="SUPFAM" id="SSF52047">
    <property type="entry name" value="RNI-like"/>
    <property type="match status" value="1"/>
</dbReference>
<protein>
    <recommendedName>
        <fullName evidence="3">F-box domain-containing protein</fullName>
    </recommendedName>
</protein>
<dbReference type="STRING" id="2656787.A0A370TII5"/>
<proteinExistence type="predicted"/>
<dbReference type="GeneID" id="43599930"/>
<dbReference type="Gene3D" id="3.80.10.10">
    <property type="entry name" value="Ribonuclease Inhibitor"/>
    <property type="match status" value="2"/>
</dbReference>
<dbReference type="EMBL" id="NPIC01000006">
    <property type="protein sequence ID" value="RDL35150.1"/>
    <property type="molecule type" value="Genomic_DNA"/>
</dbReference>
<reference evidence="1 2" key="1">
    <citation type="journal article" date="2018" name="IMA Fungus">
        <title>IMA Genome-F 9: Draft genome sequence of Annulohypoxylon stygium, Aspergillus mulundensis, Berkeleyomyces basicola (syn. Thielaviopsis basicola), Ceratocystis smalleyi, two Cercospora beticola strains, Coleophoma cylindrospora, Fusarium fracticaudum, Phialophora cf. hyalina, and Morchella septimelata.</title>
        <authorList>
            <person name="Wingfield B.D."/>
            <person name="Bills G.F."/>
            <person name="Dong Y."/>
            <person name="Huang W."/>
            <person name="Nel W.J."/>
            <person name="Swalarsk-Parry B.S."/>
            <person name="Vaghefi N."/>
            <person name="Wilken P.M."/>
            <person name="An Z."/>
            <person name="de Beer Z.W."/>
            <person name="De Vos L."/>
            <person name="Chen L."/>
            <person name="Duong T.A."/>
            <person name="Gao Y."/>
            <person name="Hammerbacher A."/>
            <person name="Kikkert J.R."/>
            <person name="Li Y."/>
            <person name="Li H."/>
            <person name="Li K."/>
            <person name="Li Q."/>
            <person name="Liu X."/>
            <person name="Ma X."/>
            <person name="Naidoo K."/>
            <person name="Pethybridge S.J."/>
            <person name="Sun J."/>
            <person name="Steenkamp E.T."/>
            <person name="van der Nest M.A."/>
            <person name="van Wyk S."/>
            <person name="Wingfield M.J."/>
            <person name="Xiong C."/>
            <person name="Yue Q."/>
            <person name="Zhang X."/>
        </authorList>
    </citation>
    <scope>NUCLEOTIDE SEQUENCE [LARGE SCALE GENOMIC DNA]</scope>
    <source>
        <strain evidence="1 2">BP 5553</strain>
    </source>
</reference>
<evidence type="ECO:0000313" key="1">
    <source>
        <dbReference type="EMBL" id="RDL35150.1"/>
    </source>
</evidence>
<dbReference type="AlphaFoldDB" id="A0A370TII5"/>
<keyword evidence="2" id="KW-1185">Reference proteome</keyword>
<name>A0A370TII5_9HELO</name>
<gene>
    <name evidence="1" type="ORF">BP5553_07081</name>
</gene>
<sequence length="569" mass="63683">MLRLPADVLALICEELGNRQDFGVLFSCALAGKSLMHPALRWLYRIHNQSPIITSEGNDAPWTSSQDLTFDDRRDVQRNTVAKWALMWKSIIGSSLEDTAYPYCLYIRVLDLRNLSDLLNDPVFHNVALDSFFDGDMAQFLNGQDRPVKKKTRLSKTTYTRLNVPLILDAIGEAITGFVSQAASESKTTVALEDLSGDINASALPIWVGRLSKLKSMTLWDGSVLDKNVAMSIADKCPNFDDLTFYFCPPLQNIDQRLASFFSGLRVNSLRSFSALGAAAIGPETLLSLNRHAKSLRMLKLDGLKADAIKNLSLLKDCDALEIIDLHDAEGRINLEITENVVFLDVVEWLGRCKCLRDLQFAALVSAPEIARQICLRDDIRLQRLVVHEYPLLNNQEFHKALLHQTSLESLDLKADPEGAFGDDINNLVESICHLTKLKDLKLISTSDYFKSREIIRIATHLPALQEFWFTGYEVTDDIWPAMSGLHDLRTLNILAVTSFSSNGILNFISTLRDSNRGLNLAILAQNPANKITGREQANIEQSLMKKVDGKFEFAPYREGDSDSESLSD</sequence>
<evidence type="ECO:0000313" key="2">
    <source>
        <dbReference type="Proteomes" id="UP000254866"/>
    </source>
</evidence>
<accession>A0A370TII5</accession>
<organism evidence="1 2">
    <name type="scientific">Venustampulla echinocandica</name>
    <dbReference type="NCBI Taxonomy" id="2656787"/>
    <lineage>
        <taxon>Eukaryota</taxon>
        <taxon>Fungi</taxon>
        <taxon>Dikarya</taxon>
        <taxon>Ascomycota</taxon>
        <taxon>Pezizomycotina</taxon>
        <taxon>Leotiomycetes</taxon>
        <taxon>Helotiales</taxon>
        <taxon>Pleuroascaceae</taxon>
        <taxon>Venustampulla</taxon>
    </lineage>
</organism>
<dbReference type="Proteomes" id="UP000254866">
    <property type="component" value="Unassembled WGS sequence"/>
</dbReference>
<dbReference type="InterPro" id="IPR032675">
    <property type="entry name" value="LRR_dom_sf"/>
</dbReference>
<dbReference type="OrthoDB" id="10028886at2759"/>
<dbReference type="RefSeq" id="XP_031867973.1">
    <property type="nucleotide sequence ID" value="XM_032015704.1"/>
</dbReference>